<gene>
    <name evidence="1" type="ORF">KIW84_072874</name>
</gene>
<name>A0A9D4VM50_PEA</name>
<keyword evidence="2" id="KW-1185">Reference proteome</keyword>
<reference evidence="1 2" key="1">
    <citation type="journal article" date="2022" name="Nat. Genet.">
        <title>Improved pea reference genome and pan-genome highlight genomic features and evolutionary characteristics.</title>
        <authorList>
            <person name="Yang T."/>
            <person name="Liu R."/>
            <person name="Luo Y."/>
            <person name="Hu S."/>
            <person name="Wang D."/>
            <person name="Wang C."/>
            <person name="Pandey M.K."/>
            <person name="Ge S."/>
            <person name="Xu Q."/>
            <person name="Li N."/>
            <person name="Li G."/>
            <person name="Huang Y."/>
            <person name="Saxena R.K."/>
            <person name="Ji Y."/>
            <person name="Li M."/>
            <person name="Yan X."/>
            <person name="He Y."/>
            <person name="Liu Y."/>
            <person name="Wang X."/>
            <person name="Xiang C."/>
            <person name="Varshney R.K."/>
            <person name="Ding H."/>
            <person name="Gao S."/>
            <person name="Zong X."/>
        </authorList>
    </citation>
    <scope>NUCLEOTIDE SEQUENCE [LARGE SCALE GENOMIC DNA]</scope>
    <source>
        <strain evidence="1 2">cv. Zhongwan 6</strain>
    </source>
</reference>
<protein>
    <submittedName>
        <fullName evidence="1">Uncharacterized protein</fullName>
    </submittedName>
</protein>
<dbReference type="AlphaFoldDB" id="A0A9D4VM50"/>
<proteinExistence type="predicted"/>
<dbReference type="Gramene" id="Psat07G0287400-T1">
    <property type="protein sequence ID" value="KAI5386504.1"/>
    <property type="gene ID" value="KIW84_072874"/>
</dbReference>
<dbReference type="Proteomes" id="UP001058974">
    <property type="component" value="Chromosome 7"/>
</dbReference>
<dbReference type="EMBL" id="JAMSHJ010000007">
    <property type="protein sequence ID" value="KAI5386504.1"/>
    <property type="molecule type" value="Genomic_DNA"/>
</dbReference>
<accession>A0A9D4VM50</accession>
<evidence type="ECO:0000313" key="1">
    <source>
        <dbReference type="EMBL" id="KAI5386504.1"/>
    </source>
</evidence>
<comment type="caution">
    <text evidence="1">The sequence shown here is derived from an EMBL/GenBank/DDBJ whole genome shotgun (WGS) entry which is preliminary data.</text>
</comment>
<evidence type="ECO:0000313" key="2">
    <source>
        <dbReference type="Proteomes" id="UP001058974"/>
    </source>
</evidence>
<organism evidence="1 2">
    <name type="scientific">Pisum sativum</name>
    <name type="common">Garden pea</name>
    <name type="synonym">Lathyrus oleraceus</name>
    <dbReference type="NCBI Taxonomy" id="3888"/>
    <lineage>
        <taxon>Eukaryota</taxon>
        <taxon>Viridiplantae</taxon>
        <taxon>Streptophyta</taxon>
        <taxon>Embryophyta</taxon>
        <taxon>Tracheophyta</taxon>
        <taxon>Spermatophyta</taxon>
        <taxon>Magnoliopsida</taxon>
        <taxon>eudicotyledons</taxon>
        <taxon>Gunneridae</taxon>
        <taxon>Pentapetalae</taxon>
        <taxon>rosids</taxon>
        <taxon>fabids</taxon>
        <taxon>Fabales</taxon>
        <taxon>Fabaceae</taxon>
        <taxon>Papilionoideae</taxon>
        <taxon>50 kb inversion clade</taxon>
        <taxon>NPAAA clade</taxon>
        <taxon>Hologalegina</taxon>
        <taxon>IRL clade</taxon>
        <taxon>Fabeae</taxon>
        <taxon>Lathyrus</taxon>
    </lineage>
</organism>
<sequence>MLPCATLSSTNAELNAAHDNLIASIILKTKDSGSTDYAGTFGYHSRSERKYFMKNLDKAFDSKTCMTKKFGGNMVVWKGAPTTPLIITKLIVEVFERNNLPGAIFTDDADITLVVRSIFFAAVGTVG</sequence>